<dbReference type="Proteomes" id="UP000606786">
    <property type="component" value="Unassembled WGS sequence"/>
</dbReference>
<gene>
    <name evidence="1" type="ORF">CCAP1982_LOCUS20248</name>
</gene>
<protein>
    <submittedName>
        <fullName evidence="1">(Mediterranean fruit fly) hypothetical protein</fullName>
    </submittedName>
</protein>
<dbReference type="EMBL" id="CAJHJT010000056">
    <property type="protein sequence ID" value="CAD7012151.1"/>
    <property type="molecule type" value="Genomic_DNA"/>
</dbReference>
<sequence>MCVLNNMDAIVPHRRNDKPENLAIGSQRPKQQLLELVFEKAGCHLTHPHPRPAADKQLTFLGYFWPNWIVRRRAGGTTLLRPLNMYQIVNSQRKNETYIHNNWLGADECRNEDEVKEPEHRPLTMLSCHSPKKTPTSSPDQRCCLLLTFSGSVSQLNVHSSNNRNRTLTIWIMSRACLTSAAPIRRGEGESTTVQQYSTTRTMATKFGIVGRHCCLRNQPKLQMSPIVFIDCATIGGVVRNDAAGGLHVRRAALSAVCICDESSCLLGGFVST</sequence>
<reference evidence="1" key="1">
    <citation type="submission" date="2020-11" db="EMBL/GenBank/DDBJ databases">
        <authorList>
            <person name="Whitehead M."/>
        </authorList>
    </citation>
    <scope>NUCLEOTIDE SEQUENCE</scope>
    <source>
        <strain evidence="1">EGII</strain>
    </source>
</reference>
<organism evidence="1 2">
    <name type="scientific">Ceratitis capitata</name>
    <name type="common">Mediterranean fruit fly</name>
    <name type="synonym">Tephritis capitata</name>
    <dbReference type="NCBI Taxonomy" id="7213"/>
    <lineage>
        <taxon>Eukaryota</taxon>
        <taxon>Metazoa</taxon>
        <taxon>Ecdysozoa</taxon>
        <taxon>Arthropoda</taxon>
        <taxon>Hexapoda</taxon>
        <taxon>Insecta</taxon>
        <taxon>Pterygota</taxon>
        <taxon>Neoptera</taxon>
        <taxon>Endopterygota</taxon>
        <taxon>Diptera</taxon>
        <taxon>Brachycera</taxon>
        <taxon>Muscomorpha</taxon>
        <taxon>Tephritoidea</taxon>
        <taxon>Tephritidae</taxon>
        <taxon>Ceratitis</taxon>
        <taxon>Ceratitis</taxon>
    </lineage>
</organism>
<name>A0A811VAZ7_CERCA</name>
<evidence type="ECO:0000313" key="2">
    <source>
        <dbReference type="Proteomes" id="UP000606786"/>
    </source>
</evidence>
<evidence type="ECO:0000313" key="1">
    <source>
        <dbReference type="EMBL" id="CAD7012151.1"/>
    </source>
</evidence>
<dbReference type="AlphaFoldDB" id="A0A811VAZ7"/>
<comment type="caution">
    <text evidence="1">The sequence shown here is derived from an EMBL/GenBank/DDBJ whole genome shotgun (WGS) entry which is preliminary data.</text>
</comment>
<keyword evidence="2" id="KW-1185">Reference proteome</keyword>
<proteinExistence type="predicted"/>
<accession>A0A811VAZ7</accession>